<comment type="caution">
    <text evidence="1">The sequence shown here is derived from an EMBL/GenBank/DDBJ whole genome shotgun (WGS) entry which is preliminary data.</text>
</comment>
<sequence>MEIEREMIQLQKEYDEMPFEFKLQMKFLKYKEILNVIDSKKNEDEVASISQKELATLKK</sequence>
<organism evidence="1 2">
    <name type="scientific">Planococcus koreensis</name>
    <dbReference type="NCBI Taxonomy" id="112331"/>
    <lineage>
        <taxon>Bacteria</taxon>
        <taxon>Bacillati</taxon>
        <taxon>Bacillota</taxon>
        <taxon>Bacilli</taxon>
        <taxon>Bacillales</taxon>
        <taxon>Caryophanaceae</taxon>
        <taxon>Planococcus</taxon>
    </lineage>
</organism>
<gene>
    <name evidence="1" type="ORF">HNQ44_001355</name>
</gene>
<proteinExistence type="predicted"/>
<dbReference type="EMBL" id="JACHHE010000003">
    <property type="protein sequence ID" value="MBB5179931.1"/>
    <property type="molecule type" value="Genomic_DNA"/>
</dbReference>
<dbReference type="Proteomes" id="UP000525923">
    <property type="component" value="Unassembled WGS sequence"/>
</dbReference>
<dbReference type="RefSeq" id="WP_135502718.1">
    <property type="nucleotide sequence ID" value="NZ_JACHHE010000003.1"/>
</dbReference>
<reference evidence="1 2" key="1">
    <citation type="submission" date="2020-08" db="EMBL/GenBank/DDBJ databases">
        <title>Genomic Encyclopedia of Type Strains, Phase IV (KMG-IV): sequencing the most valuable type-strain genomes for metagenomic binning, comparative biology and taxonomic classification.</title>
        <authorList>
            <person name="Goeker M."/>
        </authorList>
    </citation>
    <scope>NUCLEOTIDE SEQUENCE [LARGE SCALE GENOMIC DNA]</scope>
    <source>
        <strain evidence="1 2">DSM 15895</strain>
    </source>
</reference>
<accession>A0A7W8CQX5</accession>
<evidence type="ECO:0000313" key="2">
    <source>
        <dbReference type="Proteomes" id="UP000525923"/>
    </source>
</evidence>
<dbReference type="AlphaFoldDB" id="A0A7W8CQX5"/>
<keyword evidence="2" id="KW-1185">Reference proteome</keyword>
<evidence type="ECO:0000313" key="1">
    <source>
        <dbReference type="EMBL" id="MBB5179931.1"/>
    </source>
</evidence>
<name>A0A7W8CQX5_9BACL</name>
<protein>
    <submittedName>
        <fullName evidence="1">Uncharacterized protein</fullName>
    </submittedName>
</protein>